<dbReference type="OrthoDB" id="4376109at2"/>
<feature type="domain" description="Excalibur calcium-binding" evidence="2">
    <location>
        <begin position="48"/>
        <end position="84"/>
    </location>
</feature>
<dbReference type="EMBL" id="CP013023">
    <property type="protein sequence ID" value="ANF97354.1"/>
    <property type="molecule type" value="Genomic_DNA"/>
</dbReference>
<proteinExistence type="predicted"/>
<dbReference type="STRING" id="1616788.AR543_15990"/>
<evidence type="ECO:0000256" key="1">
    <source>
        <dbReference type="SAM" id="SignalP"/>
    </source>
</evidence>
<keyword evidence="1" id="KW-0732">Signal</keyword>
<reference evidence="3 4" key="2">
    <citation type="journal article" date="2016" name="Int. J. Syst. Evol. Microbiol.">
        <title>Paenibacillus bovis sp. nov., isolated from raw yak (Bos grunniens) milk.</title>
        <authorList>
            <person name="Gao C."/>
            <person name="Han J."/>
            <person name="Liu Z."/>
            <person name="Xu X."/>
            <person name="Hang F."/>
            <person name="Wu Z."/>
        </authorList>
    </citation>
    <scope>NUCLEOTIDE SEQUENCE [LARGE SCALE GENOMIC DNA]</scope>
    <source>
        <strain evidence="3 4">BD3526</strain>
    </source>
</reference>
<dbReference type="InterPro" id="IPR008613">
    <property type="entry name" value="Excalibur_Ca-bd_domain"/>
</dbReference>
<dbReference type="SMART" id="SM00894">
    <property type="entry name" value="Excalibur"/>
    <property type="match status" value="1"/>
</dbReference>
<organism evidence="3 4">
    <name type="scientific">Paenibacillus bovis</name>
    <dbReference type="NCBI Taxonomy" id="1616788"/>
    <lineage>
        <taxon>Bacteria</taxon>
        <taxon>Bacillati</taxon>
        <taxon>Bacillota</taxon>
        <taxon>Bacilli</taxon>
        <taxon>Bacillales</taxon>
        <taxon>Paenibacillaceae</taxon>
        <taxon>Paenibacillus</taxon>
    </lineage>
</organism>
<protein>
    <recommendedName>
        <fullName evidence="2">Excalibur calcium-binding domain-containing protein</fullName>
    </recommendedName>
</protein>
<dbReference type="Pfam" id="PF05901">
    <property type="entry name" value="Excalibur"/>
    <property type="match status" value="1"/>
</dbReference>
<feature type="chain" id="PRO_5008005933" description="Excalibur calcium-binding domain-containing protein" evidence="1">
    <location>
        <begin position="31"/>
        <end position="84"/>
    </location>
</feature>
<reference evidence="4" key="1">
    <citation type="submission" date="2015-10" db="EMBL/GenBank/DDBJ databases">
        <title>Genome of Paenibacillus bovis sp. nov.</title>
        <authorList>
            <person name="Wu Z."/>
            <person name="Gao C."/>
            <person name="Liu Z."/>
            <person name="Zheng H."/>
        </authorList>
    </citation>
    <scope>NUCLEOTIDE SEQUENCE [LARGE SCALE GENOMIC DNA]</scope>
    <source>
        <strain evidence="4">BD3526</strain>
    </source>
</reference>
<name>A0A172ZI91_9BACL</name>
<dbReference type="AlphaFoldDB" id="A0A172ZI91"/>
<evidence type="ECO:0000313" key="3">
    <source>
        <dbReference type="EMBL" id="ANF97354.1"/>
    </source>
</evidence>
<dbReference type="Proteomes" id="UP000078148">
    <property type="component" value="Chromosome"/>
</dbReference>
<evidence type="ECO:0000259" key="2">
    <source>
        <dbReference type="SMART" id="SM00894"/>
    </source>
</evidence>
<dbReference type="KEGG" id="pbv:AR543_15990"/>
<sequence length="84" mass="8930">MKMMNKVCTGLLTAALLAGTGIAVSTTVEAKPSQQASAYTAVKGKTVYYKNCTAVRKAGKAPLYKGDPGYRIRLDRDKDGIACE</sequence>
<evidence type="ECO:0000313" key="4">
    <source>
        <dbReference type="Proteomes" id="UP000078148"/>
    </source>
</evidence>
<keyword evidence="4" id="KW-1185">Reference proteome</keyword>
<accession>A0A172ZI91</accession>
<feature type="signal peptide" evidence="1">
    <location>
        <begin position="1"/>
        <end position="30"/>
    </location>
</feature>
<gene>
    <name evidence="3" type="ORF">AR543_15990</name>
</gene>